<gene>
    <name evidence="1" type="ORF">SBRY_10962</name>
</gene>
<dbReference type="Proteomes" id="UP001153328">
    <property type="component" value="Unassembled WGS sequence"/>
</dbReference>
<dbReference type="AlphaFoldDB" id="A0A9W4E1B7"/>
<organism evidence="1 2">
    <name type="scientific">Actinacidiphila bryophytorum</name>
    <dbReference type="NCBI Taxonomy" id="1436133"/>
    <lineage>
        <taxon>Bacteria</taxon>
        <taxon>Bacillati</taxon>
        <taxon>Actinomycetota</taxon>
        <taxon>Actinomycetes</taxon>
        <taxon>Kitasatosporales</taxon>
        <taxon>Streptomycetaceae</taxon>
        <taxon>Actinacidiphila</taxon>
    </lineage>
</organism>
<reference evidence="1" key="1">
    <citation type="submission" date="2021-06" db="EMBL/GenBank/DDBJ databases">
        <authorList>
            <person name="Arsene-Ploetze F."/>
        </authorList>
    </citation>
    <scope>NUCLEOTIDE SEQUENCE</scope>
    <source>
        <strain evidence="1">SBRY1</strain>
    </source>
</reference>
<proteinExistence type="predicted"/>
<accession>A0A9W4E1B7</accession>
<dbReference type="EMBL" id="CAJVAX010000001">
    <property type="protein sequence ID" value="CAG7606720.1"/>
    <property type="molecule type" value="Genomic_DNA"/>
</dbReference>
<evidence type="ECO:0000313" key="2">
    <source>
        <dbReference type="Proteomes" id="UP001153328"/>
    </source>
</evidence>
<evidence type="ECO:0000313" key="1">
    <source>
        <dbReference type="EMBL" id="CAG7606720.1"/>
    </source>
</evidence>
<protein>
    <submittedName>
        <fullName evidence="1">Uncharacterized protein</fullName>
    </submittedName>
</protein>
<sequence length="80" mass="8847">MPDEGAVREFVKQFNEELEGDPALRERFTQNPEVVLADRGLAVDLQRLLLQSSGVDGADEIACHITCFLSEICTTLRIGV</sequence>
<keyword evidence="2" id="KW-1185">Reference proteome</keyword>
<comment type="caution">
    <text evidence="1">The sequence shown here is derived from an EMBL/GenBank/DDBJ whole genome shotgun (WGS) entry which is preliminary data.</text>
</comment>
<name>A0A9W4E1B7_9ACTN</name>